<dbReference type="RefSeq" id="WP_121205246.1">
    <property type="nucleotide sequence ID" value="NZ_RBZP01000015.1"/>
</dbReference>
<feature type="binding site" evidence="11">
    <location>
        <position position="145"/>
    </location>
    <ligand>
        <name>Mg(2+)</name>
        <dbReference type="ChEBI" id="CHEBI:18420"/>
    </ligand>
</feature>
<evidence type="ECO:0000256" key="7">
    <source>
        <dbReference type="ARBA" id="ARBA00022842"/>
    </source>
</evidence>
<dbReference type="PANTHER" id="PTHR30040:SF2">
    <property type="entry name" value="FAD:PROTEIN FMN TRANSFERASE"/>
    <property type="match status" value="1"/>
</dbReference>
<organism evidence="12 13">
    <name type="scientific">Oceanobacillus halophilus</name>
    <dbReference type="NCBI Taxonomy" id="930130"/>
    <lineage>
        <taxon>Bacteria</taxon>
        <taxon>Bacillati</taxon>
        <taxon>Bacillota</taxon>
        <taxon>Bacilli</taxon>
        <taxon>Bacillales</taxon>
        <taxon>Bacillaceae</taxon>
        <taxon>Oceanobacillus</taxon>
    </lineage>
</organism>
<dbReference type="OrthoDB" id="9778595at2"/>
<evidence type="ECO:0000256" key="2">
    <source>
        <dbReference type="ARBA" id="ARBA00016337"/>
    </source>
</evidence>
<evidence type="ECO:0000256" key="5">
    <source>
        <dbReference type="ARBA" id="ARBA00022723"/>
    </source>
</evidence>
<accession>A0A494ZWE4</accession>
<protein>
    <recommendedName>
        <fullName evidence="2 10">FAD:protein FMN transferase</fullName>
        <ecNumber evidence="1 10">2.7.1.180</ecNumber>
    </recommendedName>
    <alternativeName>
        <fullName evidence="8 10">Flavin transferase</fullName>
    </alternativeName>
</protein>
<keyword evidence="7 10" id="KW-0460">Magnesium</keyword>
<reference evidence="12 13" key="1">
    <citation type="journal article" date="2016" name="Int. J. Syst. Evol. Microbiol.">
        <title>Oceanobacillus halophilus sp. nov., a novel moderately halophilic bacterium from a hypersaline lake.</title>
        <authorList>
            <person name="Amoozegar M.A."/>
            <person name="Bagheri M."/>
            <person name="Makhdoumi A."/>
            <person name="Nikou M.M."/>
            <person name="Fazeli S.A.S."/>
            <person name="Schumann P."/>
            <person name="Sproer C."/>
            <person name="Sanchez-Porro C."/>
            <person name="Ventosa A."/>
        </authorList>
    </citation>
    <scope>NUCLEOTIDE SEQUENCE [LARGE SCALE GENOMIC DNA]</scope>
    <source>
        <strain evidence="12 13">DSM 23996</strain>
    </source>
</reference>
<gene>
    <name evidence="12" type="ORF">D8M06_14715</name>
</gene>
<dbReference type="PANTHER" id="PTHR30040">
    <property type="entry name" value="THIAMINE BIOSYNTHESIS LIPOPROTEIN APBE"/>
    <property type="match status" value="1"/>
</dbReference>
<evidence type="ECO:0000256" key="3">
    <source>
        <dbReference type="ARBA" id="ARBA00022630"/>
    </source>
</evidence>
<dbReference type="AlphaFoldDB" id="A0A494ZWE4"/>
<evidence type="ECO:0000313" key="12">
    <source>
        <dbReference type="EMBL" id="RKQ30877.1"/>
    </source>
</evidence>
<dbReference type="Gene3D" id="3.10.520.10">
    <property type="entry name" value="ApbE-like domains"/>
    <property type="match status" value="1"/>
</dbReference>
<evidence type="ECO:0000256" key="4">
    <source>
        <dbReference type="ARBA" id="ARBA00022679"/>
    </source>
</evidence>
<sequence>MESREIHRMGTIIQLSIQHNHANVILDEIIDRLKRYEKRFSAHDSASELMEVNNNAGLKPVKVNPSLYELIKIGKIHSSAPNSSLNIAIGPLVNAWRIGLEDAKVPSQRMIQTLLSKTQVRNIILDDQNQTVFLKHNGMFIDLGALAKGYIADLLIHDLESLNVSSALINLGGNVMTYGISPNRKDGYWRIGIQHPFLPRGNYIAILKALNQSVVTSGIYERTFTMNNQTYHHILDPNTGYPIKTEVAGLTIVSEKSVDGEIWTGRLFGQTPHQIIDTLNQLKDIDGIIITKNSELLYTESLKSYLTEAVS</sequence>
<evidence type="ECO:0000256" key="11">
    <source>
        <dbReference type="PIRSR" id="PIRSR006268-2"/>
    </source>
</evidence>
<dbReference type="EC" id="2.7.1.180" evidence="1 10"/>
<comment type="caution">
    <text evidence="12">The sequence shown here is derived from an EMBL/GenBank/DDBJ whole genome shotgun (WGS) entry which is preliminary data.</text>
</comment>
<comment type="similarity">
    <text evidence="10">Belongs to the ApbE family.</text>
</comment>
<proteinExistence type="inferred from homology"/>
<keyword evidence="3 10" id="KW-0285">Flavoprotein</keyword>
<comment type="catalytic activity">
    <reaction evidence="9 10">
        <text>L-threonyl-[protein] + FAD = FMN-L-threonyl-[protein] + AMP + H(+)</text>
        <dbReference type="Rhea" id="RHEA:36847"/>
        <dbReference type="Rhea" id="RHEA-COMP:11060"/>
        <dbReference type="Rhea" id="RHEA-COMP:11061"/>
        <dbReference type="ChEBI" id="CHEBI:15378"/>
        <dbReference type="ChEBI" id="CHEBI:30013"/>
        <dbReference type="ChEBI" id="CHEBI:57692"/>
        <dbReference type="ChEBI" id="CHEBI:74257"/>
        <dbReference type="ChEBI" id="CHEBI:456215"/>
        <dbReference type="EC" id="2.7.1.180"/>
    </reaction>
</comment>
<dbReference type="Pfam" id="PF02424">
    <property type="entry name" value="ApbE"/>
    <property type="match status" value="1"/>
</dbReference>
<keyword evidence="6 10" id="KW-0274">FAD</keyword>
<dbReference type="PIRSF" id="PIRSF006268">
    <property type="entry name" value="ApbE"/>
    <property type="match status" value="1"/>
</dbReference>
<dbReference type="InterPro" id="IPR003374">
    <property type="entry name" value="ApbE-like_sf"/>
</dbReference>
<evidence type="ECO:0000256" key="9">
    <source>
        <dbReference type="ARBA" id="ARBA00048540"/>
    </source>
</evidence>
<keyword evidence="13" id="KW-1185">Reference proteome</keyword>
<keyword evidence="5 10" id="KW-0479">Metal-binding</keyword>
<evidence type="ECO:0000256" key="8">
    <source>
        <dbReference type="ARBA" id="ARBA00031306"/>
    </source>
</evidence>
<dbReference type="EMBL" id="RBZP01000015">
    <property type="protein sequence ID" value="RKQ30877.1"/>
    <property type="molecule type" value="Genomic_DNA"/>
</dbReference>
<dbReference type="Proteomes" id="UP000269301">
    <property type="component" value="Unassembled WGS sequence"/>
</dbReference>
<evidence type="ECO:0000256" key="6">
    <source>
        <dbReference type="ARBA" id="ARBA00022827"/>
    </source>
</evidence>
<evidence type="ECO:0000256" key="1">
    <source>
        <dbReference type="ARBA" id="ARBA00011955"/>
    </source>
</evidence>
<evidence type="ECO:0000313" key="13">
    <source>
        <dbReference type="Proteomes" id="UP000269301"/>
    </source>
</evidence>
<keyword evidence="4 10" id="KW-0808">Transferase</keyword>
<comment type="cofactor">
    <cofactor evidence="11">
        <name>Mg(2+)</name>
        <dbReference type="ChEBI" id="CHEBI:18420"/>
    </cofactor>
    <cofactor evidence="11">
        <name>Mn(2+)</name>
        <dbReference type="ChEBI" id="CHEBI:29035"/>
    </cofactor>
    <text evidence="11">Magnesium. Can also use manganese.</text>
</comment>
<dbReference type="GO" id="GO:0046872">
    <property type="term" value="F:metal ion binding"/>
    <property type="evidence" value="ECO:0007669"/>
    <property type="project" value="UniProtKB-UniRule"/>
</dbReference>
<dbReference type="InterPro" id="IPR024932">
    <property type="entry name" value="ApbE"/>
</dbReference>
<dbReference type="SUPFAM" id="SSF143631">
    <property type="entry name" value="ApbE-like"/>
    <property type="match status" value="1"/>
</dbReference>
<evidence type="ECO:0000256" key="10">
    <source>
        <dbReference type="PIRNR" id="PIRNR006268"/>
    </source>
</evidence>
<dbReference type="GO" id="GO:0016740">
    <property type="term" value="F:transferase activity"/>
    <property type="evidence" value="ECO:0007669"/>
    <property type="project" value="UniProtKB-UniRule"/>
</dbReference>
<name>A0A494ZWE4_9BACI</name>